<dbReference type="EMBL" id="JAPQKS010000003">
    <property type="protein sequence ID" value="KAJ5238314.1"/>
    <property type="molecule type" value="Genomic_DNA"/>
</dbReference>
<evidence type="ECO:0000313" key="2">
    <source>
        <dbReference type="Proteomes" id="UP001150941"/>
    </source>
</evidence>
<sequence>MAATQMCFKTIEVFESLPTLSLPLSTRHNKQYVRRPTFLRDPKGLARILHRTPVQDLFDPRIVDLKIANSHVFWNIFQNLFRNDVILRALGIYEYLKIIGLPSIVTSPANEGSQHREKNLA</sequence>
<proteinExistence type="predicted"/>
<comment type="caution">
    <text evidence="1">The sequence shown here is derived from an EMBL/GenBank/DDBJ whole genome shotgun (WGS) entry which is preliminary data.</text>
</comment>
<name>A0A9W9TSV3_9EURO</name>
<dbReference type="RefSeq" id="XP_058331233.1">
    <property type="nucleotide sequence ID" value="XM_058472230.1"/>
</dbReference>
<accession>A0A9W9TSV3</accession>
<dbReference type="GeneID" id="83199533"/>
<evidence type="ECO:0000313" key="1">
    <source>
        <dbReference type="EMBL" id="KAJ5238314.1"/>
    </source>
</evidence>
<keyword evidence="2" id="KW-1185">Reference proteome</keyword>
<dbReference type="AlphaFoldDB" id="A0A9W9TSV3"/>
<gene>
    <name evidence="1" type="ORF">N7468_002933</name>
</gene>
<dbReference type="Proteomes" id="UP001150941">
    <property type="component" value="Unassembled WGS sequence"/>
</dbReference>
<organism evidence="1 2">
    <name type="scientific">Penicillium chermesinum</name>
    <dbReference type="NCBI Taxonomy" id="63820"/>
    <lineage>
        <taxon>Eukaryota</taxon>
        <taxon>Fungi</taxon>
        <taxon>Dikarya</taxon>
        <taxon>Ascomycota</taxon>
        <taxon>Pezizomycotina</taxon>
        <taxon>Eurotiomycetes</taxon>
        <taxon>Eurotiomycetidae</taxon>
        <taxon>Eurotiales</taxon>
        <taxon>Aspergillaceae</taxon>
        <taxon>Penicillium</taxon>
    </lineage>
</organism>
<reference evidence="1" key="2">
    <citation type="journal article" date="2023" name="IMA Fungus">
        <title>Comparative genomic study of the Penicillium genus elucidates a diverse pangenome and 15 lateral gene transfer events.</title>
        <authorList>
            <person name="Petersen C."/>
            <person name="Sorensen T."/>
            <person name="Nielsen M.R."/>
            <person name="Sondergaard T.E."/>
            <person name="Sorensen J.L."/>
            <person name="Fitzpatrick D.A."/>
            <person name="Frisvad J.C."/>
            <person name="Nielsen K.L."/>
        </authorList>
    </citation>
    <scope>NUCLEOTIDE SEQUENCE</scope>
    <source>
        <strain evidence="1">IBT 19713</strain>
    </source>
</reference>
<protein>
    <submittedName>
        <fullName evidence="1">Uncharacterized protein</fullName>
    </submittedName>
</protein>
<reference evidence="1" key="1">
    <citation type="submission" date="2022-11" db="EMBL/GenBank/DDBJ databases">
        <authorList>
            <person name="Petersen C."/>
        </authorList>
    </citation>
    <scope>NUCLEOTIDE SEQUENCE</scope>
    <source>
        <strain evidence="1">IBT 19713</strain>
    </source>
</reference>